<proteinExistence type="predicted"/>
<sequence>MRNLASCLSEHAVRVSDSSCSGAGNNKNISLAIFDRNSFQNSVTCLYKTRLISTAKELFFKLTWSKTNTGPSLSVSIDDNTQVLREMEGKQSYKHGGLVISIHWDFSSARYTCYAPDPVDNNFYVIVMADSEFALLLGDLSTDYVKMFENTCSRGIPIAQYSLVCRKEQVFTHGVYRTKSRFADNGKVHEIMIKCKGDSWDVKNSGLSVWVDKKKVVHEQRLYWNFRGNQVMFVDGLPVDFMWDFHDWWFGGPSGCAVFVFRTRSSLESRPWLEEDELQKEQSFSGFSLLIQALKSP</sequence>
<organism evidence="1 2">
    <name type="scientific">Dioscorea cayennensis subsp. rotundata</name>
    <name type="common">White Guinea yam</name>
    <name type="synonym">Dioscorea rotundata</name>
    <dbReference type="NCBI Taxonomy" id="55577"/>
    <lineage>
        <taxon>Eukaryota</taxon>
        <taxon>Viridiplantae</taxon>
        <taxon>Streptophyta</taxon>
        <taxon>Embryophyta</taxon>
        <taxon>Tracheophyta</taxon>
        <taxon>Spermatophyta</taxon>
        <taxon>Magnoliopsida</taxon>
        <taxon>Liliopsida</taxon>
        <taxon>Dioscoreales</taxon>
        <taxon>Dioscoreaceae</taxon>
        <taxon>Dioscorea</taxon>
    </lineage>
</organism>
<dbReference type="AlphaFoldDB" id="A0AB40C586"/>
<evidence type="ECO:0000313" key="2">
    <source>
        <dbReference type="RefSeq" id="XP_039133709.1"/>
    </source>
</evidence>
<dbReference type="PANTHER" id="PTHR31972">
    <property type="entry name" value="EXPRESSED PROTEIN"/>
    <property type="match status" value="1"/>
</dbReference>
<dbReference type="GeneID" id="120270701"/>
<gene>
    <name evidence="2" type="primary">LOC120270701</name>
</gene>
<evidence type="ECO:0000313" key="1">
    <source>
        <dbReference type="Proteomes" id="UP001515500"/>
    </source>
</evidence>
<dbReference type="PANTHER" id="PTHR31972:SF48">
    <property type="entry name" value="OS04G0407500 PROTEIN"/>
    <property type="match status" value="1"/>
</dbReference>
<dbReference type="Proteomes" id="UP001515500">
    <property type="component" value="Chromosome 10"/>
</dbReference>
<protein>
    <submittedName>
        <fullName evidence="2">Uncharacterized protein LOC120270701</fullName>
    </submittedName>
</protein>
<accession>A0AB40C586</accession>
<reference evidence="2" key="1">
    <citation type="submission" date="2025-08" db="UniProtKB">
        <authorList>
            <consortium name="RefSeq"/>
        </authorList>
    </citation>
    <scope>IDENTIFICATION</scope>
</reference>
<dbReference type="Pfam" id="PF05910">
    <property type="entry name" value="DUF868"/>
    <property type="match status" value="1"/>
</dbReference>
<dbReference type="InterPro" id="IPR008586">
    <property type="entry name" value="DUF868_pln"/>
</dbReference>
<dbReference type="RefSeq" id="XP_039133709.1">
    <property type="nucleotide sequence ID" value="XM_039277775.1"/>
</dbReference>
<keyword evidence="1" id="KW-1185">Reference proteome</keyword>
<name>A0AB40C586_DIOCR</name>